<dbReference type="OrthoDB" id="2423954at2759"/>
<keyword evidence="2" id="KW-1185">Reference proteome</keyword>
<reference evidence="2" key="2">
    <citation type="submission" date="2015-01" db="EMBL/GenBank/DDBJ databases">
        <title>Evolutionary Origins and Diversification of the Mycorrhizal Mutualists.</title>
        <authorList>
            <consortium name="DOE Joint Genome Institute"/>
            <consortium name="Mycorrhizal Genomics Consortium"/>
            <person name="Kohler A."/>
            <person name="Kuo A."/>
            <person name="Nagy L.G."/>
            <person name="Floudas D."/>
            <person name="Copeland A."/>
            <person name="Barry K.W."/>
            <person name="Cichocki N."/>
            <person name="Veneault-Fourrey C."/>
            <person name="LaButti K."/>
            <person name="Lindquist E.A."/>
            <person name="Lipzen A."/>
            <person name="Lundell T."/>
            <person name="Morin E."/>
            <person name="Murat C."/>
            <person name="Riley R."/>
            <person name="Ohm R."/>
            <person name="Sun H."/>
            <person name="Tunlid A."/>
            <person name="Henrissat B."/>
            <person name="Grigoriev I.V."/>
            <person name="Hibbett D.S."/>
            <person name="Martin F."/>
        </authorList>
    </citation>
    <scope>NUCLEOTIDE SEQUENCE [LARGE SCALE GENOMIC DNA]</scope>
    <source>
        <strain evidence="2">Ve08.2h10</strain>
    </source>
</reference>
<gene>
    <name evidence="1" type="ORF">PAXRUDRAFT_131000</name>
</gene>
<dbReference type="HOGENOM" id="CLU_1579030_0_0_1"/>
<dbReference type="InParanoid" id="A0A0D0DMK5"/>
<organism evidence="1 2">
    <name type="scientific">Paxillus rubicundulus Ve08.2h10</name>
    <dbReference type="NCBI Taxonomy" id="930991"/>
    <lineage>
        <taxon>Eukaryota</taxon>
        <taxon>Fungi</taxon>
        <taxon>Dikarya</taxon>
        <taxon>Basidiomycota</taxon>
        <taxon>Agaricomycotina</taxon>
        <taxon>Agaricomycetes</taxon>
        <taxon>Agaricomycetidae</taxon>
        <taxon>Boletales</taxon>
        <taxon>Paxilineae</taxon>
        <taxon>Paxillaceae</taxon>
        <taxon>Paxillus</taxon>
    </lineage>
</organism>
<evidence type="ECO:0000313" key="1">
    <source>
        <dbReference type="EMBL" id="KIK99947.1"/>
    </source>
</evidence>
<dbReference type="EMBL" id="KN824846">
    <property type="protein sequence ID" value="KIK99947.1"/>
    <property type="molecule type" value="Genomic_DNA"/>
</dbReference>
<name>A0A0D0DMK5_9AGAM</name>
<sequence>MPSVQYPTGYRYSPVPSTFTSSPLPSLISLSRQPSLTSRSGSPSTFANNVLAPRWTEADQAQFGAWLAHITASCGFPFTWVEDAKWLGFCQEFIPAAQPIKHQSLADWWIPAEAAKFRCEAKESAHGLEGMLQCDGWSGINFHHFIAFMMTTLKREVHLIKIKLLTPLN</sequence>
<protein>
    <submittedName>
        <fullName evidence="1">Uncharacterized protein</fullName>
    </submittedName>
</protein>
<accession>A0A0D0DMK5</accession>
<proteinExistence type="predicted"/>
<evidence type="ECO:0000313" key="2">
    <source>
        <dbReference type="Proteomes" id="UP000054538"/>
    </source>
</evidence>
<reference evidence="1 2" key="1">
    <citation type="submission" date="2014-04" db="EMBL/GenBank/DDBJ databases">
        <authorList>
            <consortium name="DOE Joint Genome Institute"/>
            <person name="Kuo A."/>
            <person name="Kohler A."/>
            <person name="Jargeat P."/>
            <person name="Nagy L.G."/>
            <person name="Floudas D."/>
            <person name="Copeland A."/>
            <person name="Barry K.W."/>
            <person name="Cichocki N."/>
            <person name="Veneault-Fourrey C."/>
            <person name="LaButti K."/>
            <person name="Lindquist E.A."/>
            <person name="Lipzen A."/>
            <person name="Lundell T."/>
            <person name="Morin E."/>
            <person name="Murat C."/>
            <person name="Sun H."/>
            <person name="Tunlid A."/>
            <person name="Henrissat B."/>
            <person name="Grigoriev I.V."/>
            <person name="Hibbett D.S."/>
            <person name="Martin F."/>
            <person name="Nordberg H.P."/>
            <person name="Cantor M.N."/>
            <person name="Hua S.X."/>
        </authorList>
    </citation>
    <scope>NUCLEOTIDE SEQUENCE [LARGE SCALE GENOMIC DNA]</scope>
    <source>
        <strain evidence="1 2">Ve08.2h10</strain>
    </source>
</reference>
<dbReference type="Proteomes" id="UP000054538">
    <property type="component" value="Unassembled WGS sequence"/>
</dbReference>
<dbReference type="AlphaFoldDB" id="A0A0D0DMK5"/>